<keyword evidence="2" id="KW-0677">Repeat</keyword>
<organism evidence="5">
    <name type="scientific">Palpitomonas bilix</name>
    <dbReference type="NCBI Taxonomy" id="652834"/>
    <lineage>
        <taxon>Eukaryota</taxon>
        <taxon>Eukaryota incertae sedis</taxon>
    </lineage>
</organism>
<sequence length="461" mass="50277">MPESPCFDIDGEKLEYVGDATEGLCGEKMGDIDEKKAPVACAIEASRSPSSEDLLVISINASVAVFVVDTMTASTALSLPTFATAISCRVRGDRIEVAACLASGCVALFVFDLFTSGYKPNKKEYRIVHEEFEHATACSFLHQGDTPTAGRRKIDERCCDLCVCTDAGEVVFYYFDEDEDLNEPDVSNIKWEKKDNRKWERATFSRSNPPCAWRIFDESITAIHVHDGKSTTGGEGSEGSEVEITEGDVDHRDGEAGPKLHLMAIANKKGAVLVFDMKDLSLLYILESFFGAILAVSISWDATLIATGGEDDTVVLWNAEDGHLLAAGEKHRARVRGLAFDRHSGGHGVKLVSVGEDRRVVWYSFDWDKKRRDRTISFPTSVLSSTSAGGGGGTADRGRQGQKGDRNSVRHIVAGRPAESPDLPSICTSMAHPDPLLSVHCLPSCVVTVSWDRRAAVWKRP</sequence>
<dbReference type="EMBL" id="HBIB01024031">
    <property type="protein sequence ID" value="CAE0253502.1"/>
    <property type="molecule type" value="Transcribed_RNA"/>
</dbReference>
<accession>A0A7S3DCY6</accession>
<reference evidence="5" key="1">
    <citation type="submission" date="2021-01" db="EMBL/GenBank/DDBJ databases">
        <authorList>
            <person name="Corre E."/>
            <person name="Pelletier E."/>
            <person name="Niang G."/>
            <person name="Scheremetjew M."/>
            <person name="Finn R."/>
            <person name="Kale V."/>
            <person name="Holt S."/>
            <person name="Cochrane G."/>
            <person name="Meng A."/>
            <person name="Brown T."/>
            <person name="Cohen L."/>
        </authorList>
    </citation>
    <scope>NUCLEOTIDE SEQUENCE</scope>
    <source>
        <strain evidence="5">NIES-2562</strain>
    </source>
</reference>
<feature type="repeat" description="WD" evidence="3">
    <location>
        <begin position="286"/>
        <end position="327"/>
    </location>
</feature>
<dbReference type="AlphaFoldDB" id="A0A7S3DCY6"/>
<dbReference type="Gene3D" id="2.130.10.10">
    <property type="entry name" value="YVTN repeat-like/Quinoprotein amine dehydrogenase"/>
    <property type="match status" value="1"/>
</dbReference>
<proteinExistence type="predicted"/>
<dbReference type="InterPro" id="IPR019775">
    <property type="entry name" value="WD40_repeat_CS"/>
</dbReference>
<dbReference type="SUPFAM" id="SSF50978">
    <property type="entry name" value="WD40 repeat-like"/>
    <property type="match status" value="1"/>
</dbReference>
<dbReference type="PROSITE" id="PS50082">
    <property type="entry name" value="WD_REPEATS_2"/>
    <property type="match status" value="1"/>
</dbReference>
<dbReference type="Pfam" id="PF00400">
    <property type="entry name" value="WD40"/>
    <property type="match status" value="1"/>
</dbReference>
<dbReference type="InterPro" id="IPR036322">
    <property type="entry name" value="WD40_repeat_dom_sf"/>
</dbReference>
<evidence type="ECO:0000256" key="2">
    <source>
        <dbReference type="ARBA" id="ARBA00022737"/>
    </source>
</evidence>
<dbReference type="SMART" id="SM00320">
    <property type="entry name" value="WD40"/>
    <property type="match status" value="3"/>
</dbReference>
<dbReference type="PANTHER" id="PTHR14107">
    <property type="entry name" value="WD REPEAT PROTEIN"/>
    <property type="match status" value="1"/>
</dbReference>
<evidence type="ECO:0000256" key="1">
    <source>
        <dbReference type="ARBA" id="ARBA00022574"/>
    </source>
</evidence>
<feature type="compositionally biased region" description="Basic and acidic residues" evidence="4">
    <location>
        <begin position="396"/>
        <end position="408"/>
    </location>
</feature>
<gene>
    <name evidence="5" type="ORF">PBIL07802_LOCUS15737</name>
</gene>
<keyword evidence="1 3" id="KW-0853">WD repeat</keyword>
<dbReference type="PANTHER" id="PTHR14107:SF16">
    <property type="entry name" value="AT02583P"/>
    <property type="match status" value="1"/>
</dbReference>
<evidence type="ECO:0000313" key="5">
    <source>
        <dbReference type="EMBL" id="CAE0253502.1"/>
    </source>
</evidence>
<name>A0A7S3DCY6_9EUKA</name>
<dbReference type="InterPro" id="IPR001680">
    <property type="entry name" value="WD40_rpt"/>
</dbReference>
<feature type="region of interest" description="Disordered" evidence="4">
    <location>
        <begin position="382"/>
        <end position="417"/>
    </location>
</feature>
<dbReference type="InterPro" id="IPR015943">
    <property type="entry name" value="WD40/YVTN_repeat-like_dom_sf"/>
</dbReference>
<dbReference type="PROSITE" id="PS00678">
    <property type="entry name" value="WD_REPEATS_1"/>
    <property type="match status" value="1"/>
</dbReference>
<protein>
    <submittedName>
        <fullName evidence="5">Uncharacterized protein</fullName>
    </submittedName>
</protein>
<evidence type="ECO:0000256" key="4">
    <source>
        <dbReference type="SAM" id="MobiDB-lite"/>
    </source>
</evidence>
<dbReference type="InterPro" id="IPR051362">
    <property type="entry name" value="WD_repeat_creC_regulators"/>
</dbReference>
<evidence type="ECO:0000256" key="3">
    <source>
        <dbReference type="PROSITE-ProRule" id="PRU00221"/>
    </source>
</evidence>